<evidence type="ECO:0000256" key="1">
    <source>
        <dbReference type="SAM" id="MobiDB-lite"/>
    </source>
</evidence>
<dbReference type="InterPro" id="IPR024239">
    <property type="entry name" value="SyrA"/>
</dbReference>
<reference evidence="3 4" key="1">
    <citation type="submission" date="2019-08" db="EMBL/GenBank/DDBJ databases">
        <title>Prosopis cineraria nodule microbiome.</title>
        <authorList>
            <person name="Ali R."/>
            <person name="Chaluvadi S.R."/>
            <person name="Wang X."/>
        </authorList>
    </citation>
    <scope>NUCLEOTIDE SEQUENCE [LARGE SCALE GENOMIC DNA]</scope>
    <source>
        <strain evidence="3 4">BG7</strain>
    </source>
</reference>
<dbReference type="AlphaFoldDB" id="A0A5Q0C6W1"/>
<dbReference type="EMBL" id="CP043498">
    <property type="protein sequence ID" value="QFY61035.1"/>
    <property type="molecule type" value="Genomic_DNA"/>
</dbReference>
<feature type="transmembrane region" description="Helical" evidence="2">
    <location>
        <begin position="7"/>
        <end position="25"/>
    </location>
</feature>
<proteinExistence type="predicted"/>
<keyword evidence="4" id="KW-1185">Reference proteome</keyword>
<sequence>MYAPRVFISMLGALGVFAVATYWLSGSLSGMIIKTVICAILLQAGYFGGVLYLVWKESRERRARQPSQNRGEEPEKLSVTPFKNSEPFNR</sequence>
<feature type="region of interest" description="Disordered" evidence="1">
    <location>
        <begin position="62"/>
        <end position="90"/>
    </location>
</feature>
<keyword evidence="2" id="KW-1133">Transmembrane helix</keyword>
<feature type="transmembrane region" description="Helical" evidence="2">
    <location>
        <begin position="31"/>
        <end position="55"/>
    </location>
</feature>
<keyword evidence="2" id="KW-0812">Transmembrane</keyword>
<accession>A0A5Q0C6W1</accession>
<dbReference type="Proteomes" id="UP000326881">
    <property type="component" value="Chromosome"/>
</dbReference>
<gene>
    <name evidence="3" type="ORF">FZ934_11795</name>
</gene>
<evidence type="ECO:0000313" key="4">
    <source>
        <dbReference type="Proteomes" id="UP000326881"/>
    </source>
</evidence>
<dbReference type="OrthoDB" id="9802759at2"/>
<keyword evidence="2" id="KW-0472">Membrane</keyword>
<protein>
    <submittedName>
        <fullName evidence="3">Exopolysaccharide production repressor exox</fullName>
    </submittedName>
</protein>
<feature type="compositionally biased region" description="Polar residues" evidence="1">
    <location>
        <begin position="81"/>
        <end position="90"/>
    </location>
</feature>
<evidence type="ECO:0000313" key="3">
    <source>
        <dbReference type="EMBL" id="QFY61035.1"/>
    </source>
</evidence>
<organism evidence="3 4">
    <name type="scientific">Rhizobium grahamii</name>
    <dbReference type="NCBI Taxonomy" id="1120045"/>
    <lineage>
        <taxon>Bacteria</taxon>
        <taxon>Pseudomonadati</taxon>
        <taxon>Pseudomonadota</taxon>
        <taxon>Alphaproteobacteria</taxon>
        <taxon>Hyphomicrobiales</taxon>
        <taxon>Rhizobiaceae</taxon>
        <taxon>Rhizobium/Agrobacterium group</taxon>
        <taxon>Rhizobium</taxon>
    </lineage>
</organism>
<evidence type="ECO:0000256" key="2">
    <source>
        <dbReference type="SAM" id="Phobius"/>
    </source>
</evidence>
<name>A0A5Q0C6W1_9HYPH</name>
<dbReference type="Pfam" id="PF11089">
    <property type="entry name" value="SyrA"/>
    <property type="match status" value="1"/>
</dbReference>
<dbReference type="RefSeq" id="WP_153271204.1">
    <property type="nucleotide sequence ID" value="NZ_CP043498.1"/>
</dbReference>
<dbReference type="KEGG" id="rgr:FZ934_11795"/>